<organism evidence="1">
    <name type="scientific">Anguilla anguilla</name>
    <name type="common">European freshwater eel</name>
    <name type="synonym">Muraena anguilla</name>
    <dbReference type="NCBI Taxonomy" id="7936"/>
    <lineage>
        <taxon>Eukaryota</taxon>
        <taxon>Metazoa</taxon>
        <taxon>Chordata</taxon>
        <taxon>Craniata</taxon>
        <taxon>Vertebrata</taxon>
        <taxon>Euteleostomi</taxon>
        <taxon>Actinopterygii</taxon>
        <taxon>Neopterygii</taxon>
        <taxon>Teleostei</taxon>
        <taxon>Anguilliformes</taxon>
        <taxon>Anguillidae</taxon>
        <taxon>Anguilla</taxon>
    </lineage>
</organism>
<accession>A0A0E9P978</accession>
<evidence type="ECO:0000313" key="1">
    <source>
        <dbReference type="EMBL" id="JAH00388.1"/>
    </source>
</evidence>
<sequence>MRVFRLRVGYPPPLKRYTSSPLRHICPSISLGPIGLFQGNVGVAGRGLSVRG</sequence>
<proteinExistence type="predicted"/>
<dbReference type="EMBL" id="GBXM01108189">
    <property type="protein sequence ID" value="JAH00388.1"/>
    <property type="molecule type" value="Transcribed_RNA"/>
</dbReference>
<name>A0A0E9P978_ANGAN</name>
<protein>
    <submittedName>
        <fullName evidence="1">Uncharacterized protein</fullName>
    </submittedName>
</protein>
<reference evidence="1" key="1">
    <citation type="submission" date="2014-11" db="EMBL/GenBank/DDBJ databases">
        <authorList>
            <person name="Amaro Gonzalez C."/>
        </authorList>
    </citation>
    <scope>NUCLEOTIDE SEQUENCE</scope>
</reference>
<dbReference type="AlphaFoldDB" id="A0A0E9P978"/>
<reference evidence="1" key="2">
    <citation type="journal article" date="2015" name="Fish Shellfish Immunol.">
        <title>Early steps in the European eel (Anguilla anguilla)-Vibrio vulnificus interaction in the gills: Role of the RtxA13 toxin.</title>
        <authorList>
            <person name="Callol A."/>
            <person name="Pajuelo D."/>
            <person name="Ebbesson L."/>
            <person name="Teles M."/>
            <person name="MacKenzie S."/>
            <person name="Amaro C."/>
        </authorList>
    </citation>
    <scope>NUCLEOTIDE SEQUENCE</scope>
</reference>